<dbReference type="Pfam" id="PF00583">
    <property type="entry name" value="Acetyltransf_1"/>
    <property type="match status" value="1"/>
</dbReference>
<dbReference type="PROSITE" id="PS51186">
    <property type="entry name" value="GNAT"/>
    <property type="match status" value="1"/>
</dbReference>
<feature type="domain" description="N-acetyltransferase" evidence="3">
    <location>
        <begin position="1"/>
        <end position="130"/>
    </location>
</feature>
<proteinExistence type="predicted"/>
<gene>
    <name evidence="4" type="ORF">GCM10009809_10880</name>
</gene>
<dbReference type="SUPFAM" id="SSF55729">
    <property type="entry name" value="Acyl-CoA N-acyltransferases (Nat)"/>
    <property type="match status" value="1"/>
</dbReference>
<evidence type="ECO:0000313" key="5">
    <source>
        <dbReference type="Proteomes" id="UP001501138"/>
    </source>
</evidence>
<accession>A0ABP4V761</accession>
<dbReference type="RefSeq" id="WP_344246419.1">
    <property type="nucleotide sequence ID" value="NZ_BAAAPM010000003.1"/>
</dbReference>
<protein>
    <recommendedName>
        <fullName evidence="3">N-acetyltransferase domain-containing protein</fullName>
    </recommendedName>
</protein>
<evidence type="ECO:0000256" key="2">
    <source>
        <dbReference type="ARBA" id="ARBA00023315"/>
    </source>
</evidence>
<dbReference type="PANTHER" id="PTHR43877">
    <property type="entry name" value="AMINOALKYLPHOSPHONATE N-ACETYLTRANSFERASE-RELATED-RELATED"/>
    <property type="match status" value="1"/>
</dbReference>
<dbReference type="Proteomes" id="UP001501138">
    <property type="component" value="Unassembled WGS sequence"/>
</dbReference>
<comment type="caution">
    <text evidence="4">The sequence shown here is derived from an EMBL/GenBank/DDBJ whole genome shotgun (WGS) entry which is preliminary data.</text>
</comment>
<evidence type="ECO:0000313" key="4">
    <source>
        <dbReference type="EMBL" id="GAA1716645.1"/>
    </source>
</evidence>
<organism evidence="4 5">
    <name type="scientific">Isoptericola hypogeus</name>
    <dbReference type="NCBI Taxonomy" id="300179"/>
    <lineage>
        <taxon>Bacteria</taxon>
        <taxon>Bacillati</taxon>
        <taxon>Actinomycetota</taxon>
        <taxon>Actinomycetes</taxon>
        <taxon>Micrococcales</taxon>
        <taxon>Promicromonosporaceae</taxon>
        <taxon>Isoptericola</taxon>
    </lineage>
</organism>
<dbReference type="CDD" id="cd04301">
    <property type="entry name" value="NAT_SF"/>
    <property type="match status" value="1"/>
</dbReference>
<name>A0ABP4V761_9MICO</name>
<reference evidence="5" key="1">
    <citation type="journal article" date="2019" name="Int. J. Syst. Evol. Microbiol.">
        <title>The Global Catalogue of Microorganisms (GCM) 10K type strain sequencing project: providing services to taxonomists for standard genome sequencing and annotation.</title>
        <authorList>
            <consortium name="The Broad Institute Genomics Platform"/>
            <consortium name="The Broad Institute Genome Sequencing Center for Infectious Disease"/>
            <person name="Wu L."/>
            <person name="Ma J."/>
        </authorList>
    </citation>
    <scope>NUCLEOTIDE SEQUENCE [LARGE SCALE GENOMIC DNA]</scope>
    <source>
        <strain evidence="5">JCM 15589</strain>
    </source>
</reference>
<dbReference type="InterPro" id="IPR000182">
    <property type="entry name" value="GNAT_dom"/>
</dbReference>
<dbReference type="EMBL" id="BAAAPM010000003">
    <property type="protein sequence ID" value="GAA1716645.1"/>
    <property type="molecule type" value="Genomic_DNA"/>
</dbReference>
<keyword evidence="1" id="KW-0808">Transferase</keyword>
<evidence type="ECO:0000259" key="3">
    <source>
        <dbReference type="PROSITE" id="PS51186"/>
    </source>
</evidence>
<keyword evidence="2" id="KW-0012">Acyltransferase</keyword>
<dbReference type="Gene3D" id="3.40.630.30">
    <property type="match status" value="1"/>
</dbReference>
<sequence>MLEPLRPADVPDLTAFLQAADLTLAGLDAPSVRLWVRRDDSGKLVASGGFELSADGEHALVRSTAVRHDQRGRGAGLATAAFAIERARESGARRAWLFSRRSGPFWQRLGFEATTTAELAAALPDAHQVRLFQRTGQLGREVAWRLPLRDGDTRPDPAGQT</sequence>
<evidence type="ECO:0000256" key="1">
    <source>
        <dbReference type="ARBA" id="ARBA00022679"/>
    </source>
</evidence>
<dbReference type="InterPro" id="IPR050832">
    <property type="entry name" value="Bact_Acetyltransf"/>
</dbReference>
<keyword evidence="5" id="KW-1185">Reference proteome</keyword>
<dbReference type="InterPro" id="IPR016181">
    <property type="entry name" value="Acyl_CoA_acyltransferase"/>
</dbReference>